<evidence type="ECO:0000313" key="5">
    <source>
        <dbReference type="Proteomes" id="UP001596270"/>
    </source>
</evidence>
<name>A0ABW1TVS8_9BURK</name>
<evidence type="ECO:0000256" key="2">
    <source>
        <dbReference type="SAM" id="Phobius"/>
    </source>
</evidence>
<keyword evidence="2" id="KW-0812">Transmembrane</keyword>
<evidence type="ECO:0000256" key="1">
    <source>
        <dbReference type="SAM" id="MobiDB-lite"/>
    </source>
</evidence>
<accession>A0ABW1TVS8</accession>
<feature type="compositionally biased region" description="Gly residues" evidence="1">
    <location>
        <begin position="77"/>
        <end position="95"/>
    </location>
</feature>
<feature type="region of interest" description="Disordered" evidence="1">
    <location>
        <begin position="76"/>
        <end position="95"/>
    </location>
</feature>
<dbReference type="RefSeq" id="WP_371437289.1">
    <property type="nucleotide sequence ID" value="NZ_JBHSRS010000018.1"/>
</dbReference>
<comment type="caution">
    <text evidence="4">The sequence shown here is derived from an EMBL/GenBank/DDBJ whole genome shotgun (WGS) entry which is preliminary data.</text>
</comment>
<keyword evidence="5" id="KW-1185">Reference proteome</keyword>
<evidence type="ECO:0000313" key="4">
    <source>
        <dbReference type="EMBL" id="MFC6281679.1"/>
    </source>
</evidence>
<evidence type="ECO:0008006" key="6">
    <source>
        <dbReference type="Google" id="ProtNLM"/>
    </source>
</evidence>
<protein>
    <recommendedName>
        <fullName evidence="6">Lipoprotein</fullName>
    </recommendedName>
</protein>
<dbReference type="EMBL" id="JBHSRS010000018">
    <property type="protein sequence ID" value="MFC6281679.1"/>
    <property type="molecule type" value="Genomic_DNA"/>
</dbReference>
<gene>
    <name evidence="4" type="ORF">ACFQND_10585</name>
</gene>
<organism evidence="4 5">
    <name type="scientific">Polaromonas aquatica</name>
    <dbReference type="NCBI Taxonomy" id="332657"/>
    <lineage>
        <taxon>Bacteria</taxon>
        <taxon>Pseudomonadati</taxon>
        <taxon>Pseudomonadota</taxon>
        <taxon>Betaproteobacteria</taxon>
        <taxon>Burkholderiales</taxon>
        <taxon>Comamonadaceae</taxon>
        <taxon>Polaromonas</taxon>
    </lineage>
</organism>
<proteinExistence type="predicted"/>
<keyword evidence="2" id="KW-1133">Transmembrane helix</keyword>
<reference evidence="5" key="1">
    <citation type="journal article" date="2019" name="Int. J. Syst. Evol. Microbiol.">
        <title>The Global Catalogue of Microorganisms (GCM) 10K type strain sequencing project: providing services to taxonomists for standard genome sequencing and annotation.</title>
        <authorList>
            <consortium name="The Broad Institute Genomics Platform"/>
            <consortium name="The Broad Institute Genome Sequencing Center for Infectious Disease"/>
            <person name="Wu L."/>
            <person name="Ma J."/>
        </authorList>
    </citation>
    <scope>NUCLEOTIDE SEQUENCE [LARGE SCALE GENOMIC DNA]</scope>
    <source>
        <strain evidence="5">CCUG 39402</strain>
    </source>
</reference>
<keyword evidence="2" id="KW-0472">Membrane</keyword>
<dbReference type="Proteomes" id="UP001596270">
    <property type="component" value="Unassembled WGS sequence"/>
</dbReference>
<sequence>MKTLLSLLAVAALSGCAVYPPVAYNTYDGSVVAPYAVVPPAYIYGDVYPFGFYGAYSLGYYRGFPRYASPRLHAPGMGHGPRGGFGGGAGGSHRH</sequence>
<feature type="signal peptide" evidence="3">
    <location>
        <begin position="1"/>
        <end position="23"/>
    </location>
</feature>
<feature type="transmembrane region" description="Helical" evidence="2">
    <location>
        <begin position="41"/>
        <end position="61"/>
    </location>
</feature>
<dbReference type="PROSITE" id="PS51257">
    <property type="entry name" value="PROKAR_LIPOPROTEIN"/>
    <property type="match status" value="1"/>
</dbReference>
<feature type="chain" id="PRO_5046007275" description="Lipoprotein" evidence="3">
    <location>
        <begin position="24"/>
        <end position="95"/>
    </location>
</feature>
<keyword evidence="3" id="KW-0732">Signal</keyword>
<evidence type="ECO:0000256" key="3">
    <source>
        <dbReference type="SAM" id="SignalP"/>
    </source>
</evidence>